<evidence type="ECO:0000313" key="2">
    <source>
        <dbReference type="EMBL" id="QEU82710.1"/>
    </source>
</evidence>
<dbReference type="SUPFAM" id="SSF52402">
    <property type="entry name" value="Adenine nucleotide alpha hydrolases-like"/>
    <property type="match status" value="1"/>
</dbReference>
<accession>A0A5P2UUZ7</accession>
<dbReference type="Proteomes" id="UP000326831">
    <property type="component" value="Chromosome"/>
</dbReference>
<dbReference type="Pfam" id="PF00582">
    <property type="entry name" value="Usp"/>
    <property type="match status" value="1"/>
</dbReference>
<dbReference type="InterPro" id="IPR006016">
    <property type="entry name" value="UspA"/>
</dbReference>
<dbReference type="EMBL" id="CP023701">
    <property type="protein sequence ID" value="QEU82710.1"/>
    <property type="molecule type" value="Genomic_DNA"/>
</dbReference>
<proteinExistence type="predicted"/>
<dbReference type="CDD" id="cd00293">
    <property type="entry name" value="USP-like"/>
    <property type="match status" value="1"/>
</dbReference>
<evidence type="ECO:0000259" key="1">
    <source>
        <dbReference type="Pfam" id="PF00582"/>
    </source>
</evidence>
<dbReference type="AlphaFoldDB" id="A0A5P2UUZ7"/>
<dbReference type="Gene3D" id="3.40.50.12370">
    <property type="match status" value="1"/>
</dbReference>
<dbReference type="OrthoDB" id="3472822at2"/>
<dbReference type="RefSeq" id="WP_150521707.1">
    <property type="nucleotide sequence ID" value="NZ_BMVX01000008.1"/>
</dbReference>
<protein>
    <submittedName>
        <fullName evidence="2">Universal stress protein</fullName>
    </submittedName>
</protein>
<gene>
    <name evidence="2" type="ORF">CP968_04215</name>
</gene>
<dbReference type="KEGG" id="ssub:CP968_04215"/>
<sequence>MAQRVVVGVSGSAGSLTALHRAAAEARARDAELWAVLAWQLPGGGFGGRAWGDPELVGQCRAAAVERLREALDAAFGAARAGVVLVGRTVRGTPGACLVDSARGGDLLVLGAGARGGPLGAAFGVLRPSVARYCVAHAPCPVLAVPPSPLQGALESVRRRNAWHVPLDARELTD</sequence>
<reference evidence="2 3" key="1">
    <citation type="submission" date="2017-09" db="EMBL/GenBank/DDBJ databases">
        <authorList>
            <person name="Lee N."/>
            <person name="Cho B.-K."/>
        </authorList>
    </citation>
    <scope>NUCLEOTIDE SEQUENCE [LARGE SCALE GENOMIC DNA]</scope>
    <source>
        <strain evidence="2 3">ATCC 27467</strain>
    </source>
</reference>
<name>A0A5P2UUZ7_9ACTN</name>
<evidence type="ECO:0000313" key="3">
    <source>
        <dbReference type="Proteomes" id="UP000326831"/>
    </source>
</evidence>
<organism evidence="2 3">
    <name type="scientific">Streptomyces subrutilus</name>
    <dbReference type="NCBI Taxonomy" id="36818"/>
    <lineage>
        <taxon>Bacteria</taxon>
        <taxon>Bacillati</taxon>
        <taxon>Actinomycetota</taxon>
        <taxon>Actinomycetes</taxon>
        <taxon>Kitasatosporales</taxon>
        <taxon>Streptomycetaceae</taxon>
        <taxon>Streptomyces</taxon>
    </lineage>
</organism>
<feature type="domain" description="UspA" evidence="1">
    <location>
        <begin position="1"/>
        <end position="146"/>
    </location>
</feature>
<keyword evidence="3" id="KW-1185">Reference proteome</keyword>